<feature type="region of interest" description="Disordered" evidence="1">
    <location>
        <begin position="1"/>
        <end position="24"/>
    </location>
</feature>
<evidence type="ECO:0000313" key="3">
    <source>
        <dbReference type="Proteomes" id="UP000660381"/>
    </source>
</evidence>
<sequence length="63" mass="7293">MSENEVKSESDLRITDMRKVEQRPKTNGEITISLQPDVAEMFLTEEAVNEALRFLIRITNKNL</sequence>
<gene>
    <name evidence="2" type="ORF">H6G68_11905</name>
</gene>
<comment type="caution">
    <text evidence="2">The sequence shown here is derived from an EMBL/GenBank/DDBJ whole genome shotgun (WGS) entry which is preliminary data.</text>
</comment>
<dbReference type="Proteomes" id="UP000660381">
    <property type="component" value="Unassembled WGS sequence"/>
</dbReference>
<keyword evidence="3" id="KW-1185">Reference proteome</keyword>
<proteinExistence type="predicted"/>
<reference evidence="2 3" key="1">
    <citation type="journal article" date="2020" name="ISME J.">
        <title>Comparative genomics reveals insights into cyanobacterial evolution and habitat adaptation.</title>
        <authorList>
            <person name="Chen M.Y."/>
            <person name="Teng W.K."/>
            <person name="Zhao L."/>
            <person name="Hu C.X."/>
            <person name="Zhou Y.K."/>
            <person name="Han B.P."/>
            <person name="Song L.R."/>
            <person name="Shu W.S."/>
        </authorList>
    </citation>
    <scope>NUCLEOTIDE SEQUENCE [LARGE SCALE GENOMIC DNA]</scope>
    <source>
        <strain evidence="2 3">FACHB-362</strain>
    </source>
</reference>
<name>A0ABR8J4E8_9NOST</name>
<protein>
    <submittedName>
        <fullName evidence="2">Uncharacterized protein</fullName>
    </submittedName>
</protein>
<evidence type="ECO:0000256" key="1">
    <source>
        <dbReference type="SAM" id="MobiDB-lite"/>
    </source>
</evidence>
<organism evidence="2 3">
    <name type="scientific">Anabaena catenula FACHB-362</name>
    <dbReference type="NCBI Taxonomy" id="2692877"/>
    <lineage>
        <taxon>Bacteria</taxon>
        <taxon>Bacillati</taxon>
        <taxon>Cyanobacteriota</taxon>
        <taxon>Cyanophyceae</taxon>
        <taxon>Nostocales</taxon>
        <taxon>Nostocaceae</taxon>
        <taxon>Anabaena</taxon>
    </lineage>
</organism>
<accession>A0ABR8J4E8</accession>
<evidence type="ECO:0000313" key="2">
    <source>
        <dbReference type="EMBL" id="MBD2692450.1"/>
    </source>
</evidence>
<dbReference type="EMBL" id="JACJTQ010000015">
    <property type="protein sequence ID" value="MBD2692450.1"/>
    <property type="molecule type" value="Genomic_DNA"/>
</dbReference>